<organism evidence="1 2">
    <name type="scientific">Populus alba</name>
    <name type="common">White poplar</name>
    <dbReference type="NCBI Taxonomy" id="43335"/>
    <lineage>
        <taxon>Eukaryota</taxon>
        <taxon>Viridiplantae</taxon>
        <taxon>Streptophyta</taxon>
        <taxon>Embryophyta</taxon>
        <taxon>Tracheophyta</taxon>
        <taxon>Spermatophyta</taxon>
        <taxon>Magnoliopsida</taxon>
        <taxon>eudicotyledons</taxon>
        <taxon>Gunneridae</taxon>
        <taxon>Pentapetalae</taxon>
        <taxon>rosids</taxon>
        <taxon>fabids</taxon>
        <taxon>Malpighiales</taxon>
        <taxon>Salicaceae</taxon>
        <taxon>Saliceae</taxon>
        <taxon>Populus</taxon>
    </lineage>
</organism>
<comment type="caution">
    <text evidence="1">The sequence shown here is derived from an EMBL/GenBank/DDBJ whole genome shotgun (WGS) entry which is preliminary data.</text>
</comment>
<evidence type="ECO:0000313" key="2">
    <source>
        <dbReference type="Proteomes" id="UP000309997"/>
    </source>
</evidence>
<name>A0ACC4AJ12_POPAL</name>
<proteinExistence type="predicted"/>
<accession>A0ACC4AJ12</accession>
<dbReference type="EMBL" id="RCHU02000018">
    <property type="protein sequence ID" value="KAL3566156.1"/>
    <property type="molecule type" value="Genomic_DNA"/>
</dbReference>
<sequence length="122" mass="13881">MNSPDEARKNDGSIGPVNSALFVYTEINKSGVLLSQISMISGFRNLQNMEAALDLHRRTKRGLLVIYSLYNKGQLENAHKVLEDMDKERMKHNVYKKLLDCTMRCSTKGLVPDDPTYLLYSL</sequence>
<reference evidence="1 2" key="1">
    <citation type="journal article" date="2024" name="Plant Biotechnol. J.">
        <title>Genome and CRISPR/Cas9 system of a widespread forest tree (Populus alba) in the world.</title>
        <authorList>
            <person name="Liu Y.J."/>
            <person name="Jiang P.F."/>
            <person name="Han X.M."/>
            <person name="Li X.Y."/>
            <person name="Wang H.M."/>
            <person name="Wang Y.J."/>
            <person name="Wang X.X."/>
            <person name="Zeng Q.Y."/>
        </authorList>
    </citation>
    <scope>NUCLEOTIDE SEQUENCE [LARGE SCALE GENOMIC DNA]</scope>
    <source>
        <strain evidence="2">cv. PAL-ZL1</strain>
    </source>
</reference>
<gene>
    <name evidence="1" type="ORF">D5086_031571</name>
</gene>
<protein>
    <submittedName>
        <fullName evidence="1">Uncharacterized protein</fullName>
    </submittedName>
</protein>
<evidence type="ECO:0000313" key="1">
    <source>
        <dbReference type="EMBL" id="KAL3566156.1"/>
    </source>
</evidence>
<dbReference type="Proteomes" id="UP000309997">
    <property type="component" value="Unassembled WGS sequence"/>
</dbReference>
<keyword evidence="2" id="KW-1185">Reference proteome</keyword>